<proteinExistence type="predicted"/>
<protein>
    <submittedName>
        <fullName evidence="1">Uncharacterized protein</fullName>
    </submittedName>
</protein>
<reference evidence="1" key="1">
    <citation type="submission" date="2020-06" db="EMBL/GenBank/DDBJ databases">
        <title>Unique genomic features of the anaerobic methanotrophic archaea.</title>
        <authorList>
            <person name="Chadwick G.L."/>
            <person name="Skennerton C.T."/>
            <person name="Laso-Perez R."/>
            <person name="Leu A.O."/>
            <person name="Speth D.R."/>
            <person name="Yu H."/>
            <person name="Morgan-Lang C."/>
            <person name="Hatzenpichler R."/>
            <person name="Goudeau D."/>
            <person name="Malmstrom R."/>
            <person name="Brazelton W.J."/>
            <person name="Woyke T."/>
            <person name="Hallam S.J."/>
            <person name="Tyson G.W."/>
            <person name="Wegener G."/>
            <person name="Boetius A."/>
            <person name="Orphan V."/>
        </authorList>
    </citation>
    <scope>NUCLEOTIDE SEQUENCE</scope>
</reference>
<name>A0A7G9Z705_9EURY</name>
<dbReference type="EMBL" id="MT631643">
    <property type="protein sequence ID" value="QNO56039.1"/>
    <property type="molecule type" value="Genomic_DNA"/>
</dbReference>
<organism evidence="1">
    <name type="scientific">Candidatus Methanophaga sp. ANME-1 ERB7</name>
    <dbReference type="NCBI Taxonomy" id="2759913"/>
    <lineage>
        <taxon>Archaea</taxon>
        <taxon>Methanobacteriati</taxon>
        <taxon>Methanobacteriota</taxon>
        <taxon>Stenosarchaea group</taxon>
        <taxon>Methanomicrobia</taxon>
        <taxon>Candidatus Methanophagales</taxon>
        <taxon>Candidatus Methanophagaceae</taxon>
        <taxon>Candidatus Methanophaga</taxon>
    </lineage>
</organism>
<dbReference type="AlphaFoldDB" id="A0A7G9Z705"/>
<sequence>MFLSARCYCACAKKKTHTRKLYMHLRLLQNSGCEEINNFIQDLLFVEFDRGSGMQDPNIFREGSGKNRRHLKIFQQEDINNKKS</sequence>
<evidence type="ECO:0000313" key="1">
    <source>
        <dbReference type="EMBL" id="QNO56039.1"/>
    </source>
</evidence>
<gene>
    <name evidence="1" type="ORF">GMDKCDLI_00018</name>
</gene>
<accession>A0A7G9Z705</accession>